<dbReference type="PANTHER" id="PTHR42210">
    <property type="entry name" value="DNA POLYMERASE II LARGE SUBUNIT"/>
    <property type="match status" value="1"/>
</dbReference>
<proteinExistence type="predicted"/>
<dbReference type="InterPro" id="IPR004475">
    <property type="entry name" value="PolC_DP2"/>
</dbReference>
<name>A0A382T6P5_9ZZZZ</name>
<dbReference type="InterPro" id="IPR056172">
    <property type="entry name" value="PolC_DP2_cat_dom"/>
</dbReference>
<dbReference type="GO" id="GO:0003887">
    <property type="term" value="F:DNA-directed DNA polymerase activity"/>
    <property type="evidence" value="ECO:0007669"/>
    <property type="project" value="InterPro"/>
</dbReference>
<dbReference type="EMBL" id="UINC01134131">
    <property type="protein sequence ID" value="SVD17472.1"/>
    <property type="molecule type" value="Genomic_DNA"/>
</dbReference>
<dbReference type="AlphaFoldDB" id="A0A382T6P5"/>
<protein>
    <recommendedName>
        <fullName evidence="1">DNA polymerase II large subunit DP2 catalytic domain-containing protein</fullName>
    </recommendedName>
</protein>
<organism evidence="2">
    <name type="scientific">marine metagenome</name>
    <dbReference type="NCBI Taxonomy" id="408172"/>
    <lineage>
        <taxon>unclassified sequences</taxon>
        <taxon>metagenomes</taxon>
        <taxon>ecological metagenomes</taxon>
    </lineage>
</organism>
<dbReference type="GO" id="GO:0003677">
    <property type="term" value="F:DNA binding"/>
    <property type="evidence" value="ECO:0007669"/>
    <property type="project" value="InterPro"/>
</dbReference>
<evidence type="ECO:0000259" key="1">
    <source>
        <dbReference type="Pfam" id="PF24846"/>
    </source>
</evidence>
<reference evidence="2" key="1">
    <citation type="submission" date="2018-05" db="EMBL/GenBank/DDBJ databases">
        <authorList>
            <person name="Lanie J.A."/>
            <person name="Ng W.-L."/>
            <person name="Kazmierczak K.M."/>
            <person name="Andrzejewski T.M."/>
            <person name="Davidsen T.M."/>
            <person name="Wayne K.J."/>
            <person name="Tettelin H."/>
            <person name="Glass J.I."/>
            <person name="Rusch D."/>
            <person name="Podicherti R."/>
            <person name="Tsui H.-C.T."/>
            <person name="Winkler M.E."/>
        </authorList>
    </citation>
    <scope>NUCLEOTIDE SEQUENCE</scope>
</reference>
<gene>
    <name evidence="2" type="ORF">METZ01_LOCUS370326</name>
</gene>
<feature type="non-terminal residue" evidence="2">
    <location>
        <position position="305"/>
    </location>
</feature>
<evidence type="ECO:0000313" key="2">
    <source>
        <dbReference type="EMBL" id="SVD17472.1"/>
    </source>
</evidence>
<sequence length="305" mass="33671">DHLVQATKYIDDLLVRMYGDKSFYNVDSPEDLIGHLGMGIAPHTSGSIVCRIIGFARVKGHYGHPFFHAAKRRNCDGDIDAFLLLVDGLLNFSRAFLPSHRGGLMDAPLILTMKINPSEIDKEALNVETVNRYPVSFYEGTQEFPSAKEAVGLGVEIVESRLGSPAELSGFGFTHDSDDCSGGPENNPYTELESMKQKTMAQFALGELLYSVDNKVQASKLIDRHLIRDMRGNLRAFGQQSVRCPRCGAKYRRPPISGTCRTVLSEKAHDESVTGEDEIVMCDGNLILTVSHGSVKKYNGLMEEL</sequence>
<dbReference type="GO" id="GO:0006260">
    <property type="term" value="P:DNA replication"/>
    <property type="evidence" value="ECO:0007669"/>
    <property type="project" value="InterPro"/>
</dbReference>
<dbReference type="PANTHER" id="PTHR42210:SF1">
    <property type="entry name" value="DNA POLYMERASE II LARGE SUBUNIT"/>
    <property type="match status" value="1"/>
</dbReference>
<feature type="non-terminal residue" evidence="2">
    <location>
        <position position="1"/>
    </location>
</feature>
<accession>A0A382T6P5</accession>
<feature type="domain" description="DNA polymerase II large subunit DP2 catalytic" evidence="1">
    <location>
        <begin position="1"/>
        <end position="198"/>
    </location>
</feature>
<dbReference type="Pfam" id="PF24846">
    <property type="entry name" value="PolC_DP2_cat"/>
    <property type="match status" value="1"/>
</dbReference>